<dbReference type="Gene3D" id="1.10.287.130">
    <property type="match status" value="1"/>
</dbReference>
<proteinExistence type="predicted"/>
<dbReference type="Pfam" id="PF14689">
    <property type="entry name" value="SPOB_a"/>
    <property type="match status" value="1"/>
</dbReference>
<dbReference type="AlphaFoldDB" id="A0A9X3WGX0"/>
<dbReference type="PANTHER" id="PTHR40448">
    <property type="entry name" value="TWO-COMPONENT SENSOR HISTIDINE KINASE"/>
    <property type="match status" value="1"/>
</dbReference>
<dbReference type="GO" id="GO:0042802">
    <property type="term" value="F:identical protein binding"/>
    <property type="evidence" value="ECO:0007669"/>
    <property type="project" value="TreeGrafter"/>
</dbReference>
<feature type="transmembrane region" description="Helical" evidence="1">
    <location>
        <begin position="7"/>
        <end position="30"/>
    </location>
</feature>
<keyword evidence="1" id="KW-1133">Transmembrane helix</keyword>
<feature type="domain" description="Histidine kinase/HSP90-like ATPase" evidence="2">
    <location>
        <begin position="171"/>
        <end position="281"/>
    </location>
</feature>
<dbReference type="SUPFAM" id="SSF55874">
    <property type="entry name" value="ATPase domain of HSP90 chaperone/DNA topoisomerase II/histidine kinase"/>
    <property type="match status" value="1"/>
</dbReference>
<evidence type="ECO:0000256" key="1">
    <source>
        <dbReference type="SAM" id="Phobius"/>
    </source>
</evidence>
<dbReference type="Pfam" id="PF14501">
    <property type="entry name" value="HATPase_c_5"/>
    <property type="match status" value="1"/>
</dbReference>
<feature type="transmembrane region" description="Helical" evidence="1">
    <location>
        <begin position="36"/>
        <end position="59"/>
    </location>
</feature>
<evidence type="ECO:0000313" key="4">
    <source>
        <dbReference type="Proteomes" id="UP001145072"/>
    </source>
</evidence>
<dbReference type="EMBL" id="JAMQJZ010000002">
    <property type="protein sequence ID" value="MDC3419682.1"/>
    <property type="molecule type" value="Genomic_DNA"/>
</dbReference>
<keyword evidence="1" id="KW-0472">Membrane</keyword>
<keyword evidence="1" id="KW-0812">Transmembrane</keyword>
<dbReference type="Proteomes" id="UP001145072">
    <property type="component" value="Unassembled WGS sequence"/>
</dbReference>
<protein>
    <submittedName>
        <fullName evidence="3">GHKL domain-containing protein</fullName>
    </submittedName>
</protein>
<dbReference type="PANTHER" id="PTHR40448:SF1">
    <property type="entry name" value="TWO-COMPONENT SENSOR HISTIDINE KINASE"/>
    <property type="match status" value="1"/>
</dbReference>
<keyword evidence="4" id="KW-1185">Reference proteome</keyword>
<gene>
    <name evidence="3" type="ORF">NC661_04795</name>
</gene>
<comment type="caution">
    <text evidence="3">The sequence shown here is derived from an EMBL/GenBank/DDBJ whole genome shotgun (WGS) entry which is preliminary data.</text>
</comment>
<accession>A0A9X3WGX0</accession>
<dbReference type="Gene3D" id="3.30.565.10">
    <property type="entry name" value="Histidine kinase-like ATPase, C-terminal domain"/>
    <property type="match status" value="1"/>
</dbReference>
<reference evidence="3" key="1">
    <citation type="submission" date="2022-06" db="EMBL/GenBank/DDBJ databases">
        <title>Aquibacillus sp. a new bacterium isolated from soil saline samples.</title>
        <authorList>
            <person name="Galisteo C."/>
            <person name="De La Haba R."/>
            <person name="Sanchez-Porro C."/>
            <person name="Ventosa A."/>
        </authorList>
    </citation>
    <scope>NUCLEOTIDE SEQUENCE</scope>
    <source>
        <strain evidence="3">JCM 12387</strain>
    </source>
</reference>
<dbReference type="InterPro" id="IPR039506">
    <property type="entry name" value="SPOB_a"/>
</dbReference>
<sequence>MFYIHMNIFTLAIIVFVQIFLILISITSMVNFHEVFRILGVPIYLFIVVILNIASLYILGKIFRKEERRNIKNSENTHVEQFNSLVASVRSDRHDLNNHLTVISGLIQIKKYEAANDYIEQMIGDIHINNKVLTVKNPILASMLFPKMTQYHKNGIHLELNIENEADINILSSTDLIRLISNLLDNAFDATLEISNSKERFISLYIDETEEKLIIIVQNTTIQTNLSNKFFEAGYSTKSDSGNRGFGLAIIEEIIKKYNGTHDITTKDQLLTFKICFPKVKK</sequence>
<name>A0A9X3WGX0_9BACI</name>
<dbReference type="InterPro" id="IPR036890">
    <property type="entry name" value="HATPase_C_sf"/>
</dbReference>
<dbReference type="InterPro" id="IPR003594">
    <property type="entry name" value="HATPase_dom"/>
</dbReference>
<organism evidence="3 4">
    <name type="scientific">Aquibacillus koreensis</name>
    <dbReference type="NCBI Taxonomy" id="279446"/>
    <lineage>
        <taxon>Bacteria</taxon>
        <taxon>Bacillati</taxon>
        <taxon>Bacillota</taxon>
        <taxon>Bacilli</taxon>
        <taxon>Bacillales</taxon>
        <taxon>Bacillaceae</taxon>
        <taxon>Aquibacillus</taxon>
    </lineage>
</organism>
<dbReference type="SMART" id="SM00387">
    <property type="entry name" value="HATPase_c"/>
    <property type="match status" value="1"/>
</dbReference>
<dbReference type="InterPro" id="IPR032834">
    <property type="entry name" value="NatK-like_C"/>
</dbReference>
<evidence type="ECO:0000313" key="3">
    <source>
        <dbReference type="EMBL" id="MDC3419682.1"/>
    </source>
</evidence>
<evidence type="ECO:0000259" key="2">
    <source>
        <dbReference type="SMART" id="SM00387"/>
    </source>
</evidence>
<dbReference type="RefSeq" id="WP_259866617.1">
    <property type="nucleotide sequence ID" value="NZ_JAOALK010000012.1"/>
</dbReference>